<keyword evidence="4" id="KW-1185">Reference proteome</keyword>
<evidence type="ECO:0000313" key="3">
    <source>
        <dbReference type="EMBL" id="KAF9525144.1"/>
    </source>
</evidence>
<dbReference type="GO" id="GO:0016787">
    <property type="term" value="F:hydrolase activity"/>
    <property type="evidence" value="ECO:0007669"/>
    <property type="project" value="UniProtKB-KW"/>
</dbReference>
<feature type="region of interest" description="Disordered" evidence="1">
    <location>
        <begin position="373"/>
        <end position="395"/>
    </location>
</feature>
<proteinExistence type="predicted"/>
<reference evidence="3" key="1">
    <citation type="submission" date="2020-11" db="EMBL/GenBank/DDBJ databases">
        <authorList>
            <consortium name="DOE Joint Genome Institute"/>
            <person name="Ahrendt S."/>
            <person name="Riley R."/>
            <person name="Andreopoulos W."/>
            <person name="Labutti K."/>
            <person name="Pangilinan J."/>
            <person name="Ruiz-Duenas F.J."/>
            <person name="Barrasa J.M."/>
            <person name="Sanchez-Garcia M."/>
            <person name="Camarero S."/>
            <person name="Miyauchi S."/>
            <person name="Serrano A."/>
            <person name="Linde D."/>
            <person name="Babiker R."/>
            <person name="Drula E."/>
            <person name="Ayuso-Fernandez I."/>
            <person name="Pacheco R."/>
            <person name="Padilla G."/>
            <person name="Ferreira P."/>
            <person name="Barriuso J."/>
            <person name="Kellner H."/>
            <person name="Castanera R."/>
            <person name="Alfaro M."/>
            <person name="Ramirez L."/>
            <person name="Pisabarro A.G."/>
            <person name="Kuo A."/>
            <person name="Tritt A."/>
            <person name="Lipzen A."/>
            <person name="He G."/>
            <person name="Yan M."/>
            <person name="Ng V."/>
            <person name="Cullen D."/>
            <person name="Martin F."/>
            <person name="Rosso M.-N."/>
            <person name="Henrissat B."/>
            <person name="Hibbett D."/>
            <person name="Martinez A.T."/>
            <person name="Grigoriev I.V."/>
        </authorList>
    </citation>
    <scope>NUCLEOTIDE SEQUENCE</scope>
    <source>
        <strain evidence="3">CBS 506.95</strain>
    </source>
</reference>
<dbReference type="EMBL" id="MU157888">
    <property type="protein sequence ID" value="KAF9525144.1"/>
    <property type="molecule type" value="Genomic_DNA"/>
</dbReference>
<name>A0A9P6EA73_9AGAR</name>
<accession>A0A9P6EA73</accession>
<dbReference type="Pfam" id="PF01926">
    <property type="entry name" value="MMR_HSR1"/>
    <property type="match status" value="1"/>
</dbReference>
<dbReference type="OrthoDB" id="8954335at2759"/>
<dbReference type="AlphaFoldDB" id="A0A9P6EA73"/>
<evidence type="ECO:0000259" key="2">
    <source>
        <dbReference type="Pfam" id="PF01926"/>
    </source>
</evidence>
<dbReference type="InterPro" id="IPR027417">
    <property type="entry name" value="P-loop_NTPase"/>
</dbReference>
<evidence type="ECO:0000313" key="4">
    <source>
        <dbReference type="Proteomes" id="UP000807306"/>
    </source>
</evidence>
<dbReference type="PROSITE" id="PS00675">
    <property type="entry name" value="SIGMA54_INTERACT_1"/>
    <property type="match status" value="1"/>
</dbReference>
<sequence>MHTTAPVYVPLPTSSPSIALSATHRKDMHTGVENRPLQLSFQDLTQETNETNHSQVQSIQAPVLQDADNTPSSGIPNIIVFGETGTGKSSLINLLMGTPVASTSSGAVGETFLSEGYDVVIHNRTYRLWDTAGMNEGNQGTVPTDKALNNLRDLVINLQGGADLLLYCIRGGRYGDILRVNYDMFHGIICQGKVAIVLVITGLEQELSMESWWLANKQEFEEYELHFSDHACVTTSRGKKMKDGFYSFQEEYDISKKVIEGLILKNCPDKGWSLTSEAWIAQMGWRMVEYMNEFNRRSGNERHTLQEDYAGREEVHHHSHPEAFLAEPPADRVEGGQMARRSKILDPINHDAVKNFLRKLIRRIHQIFFNDDLPPNNLPHELNRNPSDGPPVPNVHVQEQRTTLASAF</sequence>
<dbReference type="CDD" id="cd00882">
    <property type="entry name" value="Ras_like_GTPase"/>
    <property type="match status" value="1"/>
</dbReference>
<dbReference type="Gene3D" id="3.40.50.300">
    <property type="entry name" value="P-loop containing nucleotide triphosphate hydrolases"/>
    <property type="match status" value="1"/>
</dbReference>
<feature type="domain" description="G" evidence="2">
    <location>
        <begin position="78"/>
        <end position="170"/>
    </location>
</feature>
<dbReference type="GO" id="GO:0005525">
    <property type="term" value="F:GTP binding"/>
    <property type="evidence" value="ECO:0007669"/>
    <property type="project" value="InterPro"/>
</dbReference>
<dbReference type="InterPro" id="IPR025662">
    <property type="entry name" value="Sigma_54_int_dom_ATP-bd_1"/>
</dbReference>
<organism evidence="3 4">
    <name type="scientific">Crepidotus variabilis</name>
    <dbReference type="NCBI Taxonomy" id="179855"/>
    <lineage>
        <taxon>Eukaryota</taxon>
        <taxon>Fungi</taxon>
        <taxon>Dikarya</taxon>
        <taxon>Basidiomycota</taxon>
        <taxon>Agaricomycotina</taxon>
        <taxon>Agaricomycetes</taxon>
        <taxon>Agaricomycetidae</taxon>
        <taxon>Agaricales</taxon>
        <taxon>Agaricineae</taxon>
        <taxon>Crepidotaceae</taxon>
        <taxon>Crepidotus</taxon>
    </lineage>
</organism>
<dbReference type="InterPro" id="IPR006073">
    <property type="entry name" value="GTP-bd"/>
</dbReference>
<protein>
    <submittedName>
        <fullName evidence="3">P-loop containing nucleoside triphosphate hydrolase protein</fullName>
    </submittedName>
</protein>
<comment type="caution">
    <text evidence="3">The sequence shown here is derived from an EMBL/GenBank/DDBJ whole genome shotgun (WGS) entry which is preliminary data.</text>
</comment>
<evidence type="ECO:0000256" key="1">
    <source>
        <dbReference type="SAM" id="MobiDB-lite"/>
    </source>
</evidence>
<keyword evidence="3" id="KW-0378">Hydrolase</keyword>
<gene>
    <name evidence="3" type="ORF">CPB83DRAFT_563363</name>
</gene>
<dbReference type="SUPFAM" id="SSF52540">
    <property type="entry name" value="P-loop containing nucleoside triphosphate hydrolases"/>
    <property type="match status" value="1"/>
</dbReference>
<feature type="region of interest" description="Disordered" evidence="1">
    <location>
        <begin position="311"/>
        <end position="337"/>
    </location>
</feature>
<dbReference type="Proteomes" id="UP000807306">
    <property type="component" value="Unassembled WGS sequence"/>
</dbReference>